<dbReference type="AlphaFoldDB" id="A0A813JJT2"/>
<keyword evidence="5 8" id="KW-0472">Membrane</keyword>
<evidence type="ECO:0000256" key="6">
    <source>
        <dbReference type="ARBA" id="ARBA00023315"/>
    </source>
</evidence>
<comment type="catalytic activity">
    <reaction evidence="8">
        <text>L-cysteinyl-[protein] + hexadecanoyl-CoA = S-hexadecanoyl-L-cysteinyl-[protein] + CoA</text>
        <dbReference type="Rhea" id="RHEA:36683"/>
        <dbReference type="Rhea" id="RHEA-COMP:10131"/>
        <dbReference type="Rhea" id="RHEA-COMP:11032"/>
        <dbReference type="ChEBI" id="CHEBI:29950"/>
        <dbReference type="ChEBI" id="CHEBI:57287"/>
        <dbReference type="ChEBI" id="CHEBI:57379"/>
        <dbReference type="ChEBI" id="CHEBI:74151"/>
        <dbReference type="EC" id="2.3.1.225"/>
    </reaction>
</comment>
<evidence type="ECO:0000313" key="10">
    <source>
        <dbReference type="EMBL" id="CAE8678664.1"/>
    </source>
</evidence>
<keyword evidence="6 8" id="KW-0012">Acyltransferase</keyword>
<comment type="similarity">
    <text evidence="7">Belongs to the DHHC palmitoyltransferase family. PFA5 subfamily.</text>
</comment>
<proteinExistence type="inferred from homology"/>
<organism evidence="10 11">
    <name type="scientific">Polarella glacialis</name>
    <name type="common">Dinoflagellate</name>
    <dbReference type="NCBI Taxonomy" id="89957"/>
    <lineage>
        <taxon>Eukaryota</taxon>
        <taxon>Sar</taxon>
        <taxon>Alveolata</taxon>
        <taxon>Dinophyceae</taxon>
        <taxon>Suessiales</taxon>
        <taxon>Suessiaceae</taxon>
        <taxon>Polarella</taxon>
    </lineage>
</organism>
<dbReference type="InterPro" id="IPR001594">
    <property type="entry name" value="Palmitoyltrfase_DHHC"/>
</dbReference>
<dbReference type="GO" id="GO:0005794">
    <property type="term" value="C:Golgi apparatus"/>
    <property type="evidence" value="ECO:0007669"/>
    <property type="project" value="TreeGrafter"/>
</dbReference>
<evidence type="ECO:0000313" key="11">
    <source>
        <dbReference type="Proteomes" id="UP000626109"/>
    </source>
</evidence>
<comment type="subcellular location">
    <subcellularLocation>
        <location evidence="1">Membrane</location>
        <topology evidence="1">Multi-pass membrane protein</topology>
    </subcellularLocation>
</comment>
<evidence type="ECO:0000259" key="9">
    <source>
        <dbReference type="Pfam" id="PF01529"/>
    </source>
</evidence>
<dbReference type="PANTHER" id="PTHR22883:SF23">
    <property type="entry name" value="PALMITOYLTRANSFERASE ZDHHC6"/>
    <property type="match status" value="1"/>
</dbReference>
<keyword evidence="3 8" id="KW-0812">Transmembrane</keyword>
<feature type="transmembrane region" description="Helical" evidence="8">
    <location>
        <begin position="229"/>
        <end position="252"/>
    </location>
</feature>
<evidence type="ECO:0000256" key="8">
    <source>
        <dbReference type="RuleBase" id="RU079119"/>
    </source>
</evidence>
<dbReference type="GO" id="GO:0016020">
    <property type="term" value="C:membrane"/>
    <property type="evidence" value="ECO:0007669"/>
    <property type="project" value="UniProtKB-SubCell"/>
</dbReference>
<feature type="domain" description="Palmitoyltransferase DHHC" evidence="9">
    <location>
        <begin position="161"/>
        <end position="250"/>
    </location>
</feature>
<keyword evidence="2 8" id="KW-0808">Transferase</keyword>
<name>A0A813JJT2_POLGL</name>
<dbReference type="GO" id="GO:0006612">
    <property type="term" value="P:protein targeting to membrane"/>
    <property type="evidence" value="ECO:0007669"/>
    <property type="project" value="TreeGrafter"/>
</dbReference>
<keyword evidence="4 8" id="KW-1133">Transmembrane helix</keyword>
<gene>
    <name evidence="10" type="ORF">PGLA2088_LOCUS20930</name>
</gene>
<evidence type="ECO:0000256" key="5">
    <source>
        <dbReference type="ARBA" id="ARBA00023136"/>
    </source>
</evidence>
<evidence type="ECO:0000256" key="3">
    <source>
        <dbReference type="ARBA" id="ARBA00022692"/>
    </source>
</evidence>
<reference evidence="10" key="1">
    <citation type="submission" date="2021-02" db="EMBL/GenBank/DDBJ databases">
        <authorList>
            <person name="Dougan E. K."/>
            <person name="Rhodes N."/>
            <person name="Thang M."/>
            <person name="Chan C."/>
        </authorList>
    </citation>
    <scope>NUCLEOTIDE SEQUENCE</scope>
</reference>
<dbReference type="GO" id="GO:0005783">
    <property type="term" value="C:endoplasmic reticulum"/>
    <property type="evidence" value="ECO:0007669"/>
    <property type="project" value="TreeGrafter"/>
</dbReference>
<feature type="transmembrane region" description="Helical" evidence="8">
    <location>
        <begin position="60"/>
        <end position="85"/>
    </location>
</feature>
<dbReference type="PROSITE" id="PS50216">
    <property type="entry name" value="DHHC"/>
    <property type="match status" value="1"/>
</dbReference>
<sequence length="310" mass="33083">MESGDGRELLPLLPLLPKPDLTAMRTEGLTGCTLVCGLIAGCLTGTHTGASMMRGFVAPWLPAAFLVLIYLEAMVALLCLLGLMLGDPGVVERSEQTCLPIPAAVAECLQAGKPMPTMENIMDGDRSYCVRCHVWRTTGEVKVRRSSRFLAKCDGSLKPAEDFHHCSTCQRCVVHFDHHCGVFGRCIAGCGFGGNMGYFKVIIAMGGAGVATAGAAFTTGLLQTGQGRWLGFIGLFYMGFGLLAILATCCVAMCESLPSIWRCCLDWCGQSDSARGSYAMKRLPTTELPLDDIAVIGATQDRESSDGEGY</sequence>
<comment type="caution">
    <text evidence="10">The sequence shown here is derived from an EMBL/GenBank/DDBJ whole genome shotgun (WGS) entry which is preliminary data.</text>
</comment>
<comment type="domain">
    <text evidence="8">The DHHC domain is required for palmitoyltransferase activity.</text>
</comment>
<evidence type="ECO:0000256" key="4">
    <source>
        <dbReference type="ARBA" id="ARBA00022989"/>
    </source>
</evidence>
<dbReference type="EMBL" id="CAJNNW010025701">
    <property type="protein sequence ID" value="CAE8678664.1"/>
    <property type="molecule type" value="Genomic_DNA"/>
</dbReference>
<feature type="transmembrane region" description="Helical" evidence="8">
    <location>
        <begin position="201"/>
        <end position="223"/>
    </location>
</feature>
<dbReference type="GO" id="GO:0019706">
    <property type="term" value="F:protein-cysteine S-palmitoyltransferase activity"/>
    <property type="evidence" value="ECO:0007669"/>
    <property type="project" value="UniProtKB-EC"/>
</dbReference>
<dbReference type="Proteomes" id="UP000626109">
    <property type="component" value="Unassembled WGS sequence"/>
</dbReference>
<dbReference type="InterPro" id="IPR039859">
    <property type="entry name" value="PFA4/ZDH16/20/ERF2-like"/>
</dbReference>
<evidence type="ECO:0000256" key="2">
    <source>
        <dbReference type="ARBA" id="ARBA00022679"/>
    </source>
</evidence>
<protein>
    <recommendedName>
        <fullName evidence="8">Palmitoyltransferase</fullName>
        <ecNumber evidence="8">2.3.1.225</ecNumber>
    </recommendedName>
</protein>
<dbReference type="Pfam" id="PF01529">
    <property type="entry name" value="DHHC"/>
    <property type="match status" value="1"/>
</dbReference>
<evidence type="ECO:0000256" key="1">
    <source>
        <dbReference type="ARBA" id="ARBA00004141"/>
    </source>
</evidence>
<evidence type="ECO:0000256" key="7">
    <source>
        <dbReference type="ARBA" id="ARBA00038298"/>
    </source>
</evidence>
<dbReference type="EC" id="2.3.1.225" evidence="8"/>
<dbReference type="PANTHER" id="PTHR22883">
    <property type="entry name" value="ZINC FINGER DHHC DOMAIN CONTAINING PROTEIN"/>
    <property type="match status" value="1"/>
</dbReference>
<accession>A0A813JJT2</accession>